<dbReference type="PIRSF" id="PIRSF002211">
    <property type="entry name" value="Ribosomal_L30_bac-type"/>
    <property type="match status" value="1"/>
</dbReference>
<organism evidence="7 8">
    <name type="scientific">Candidatus Ventrousia excrementavium</name>
    <dbReference type="NCBI Taxonomy" id="2840961"/>
    <lineage>
        <taxon>Bacteria</taxon>
        <taxon>Bacillati</taxon>
        <taxon>Bacillota</taxon>
        <taxon>Clostridia</taxon>
        <taxon>Eubacteriales</taxon>
        <taxon>Clostridiaceae</taxon>
        <taxon>Clostridiaceae incertae sedis</taxon>
        <taxon>Candidatus Ventrousia</taxon>
    </lineage>
</organism>
<evidence type="ECO:0000256" key="4">
    <source>
        <dbReference type="ARBA" id="ARBA00023274"/>
    </source>
</evidence>
<evidence type="ECO:0000256" key="5">
    <source>
        <dbReference type="HAMAP-Rule" id="MF_01371"/>
    </source>
</evidence>
<evidence type="ECO:0000256" key="2">
    <source>
        <dbReference type="ARBA" id="ARBA00011838"/>
    </source>
</evidence>
<dbReference type="GO" id="GO:0003735">
    <property type="term" value="F:structural constituent of ribosome"/>
    <property type="evidence" value="ECO:0007669"/>
    <property type="project" value="InterPro"/>
</dbReference>
<dbReference type="CDD" id="cd01658">
    <property type="entry name" value="Ribosomal_L30"/>
    <property type="match status" value="1"/>
</dbReference>
<reference evidence="7" key="1">
    <citation type="submission" date="2020-10" db="EMBL/GenBank/DDBJ databases">
        <authorList>
            <person name="Gilroy R."/>
        </authorList>
    </citation>
    <scope>NUCLEOTIDE SEQUENCE</scope>
    <source>
        <strain evidence="7">CHK191-8634</strain>
    </source>
</reference>
<dbReference type="Gene3D" id="3.30.1390.20">
    <property type="entry name" value="Ribosomal protein L30, ferredoxin-like fold domain"/>
    <property type="match status" value="1"/>
</dbReference>
<evidence type="ECO:0000256" key="1">
    <source>
        <dbReference type="ARBA" id="ARBA00007594"/>
    </source>
</evidence>
<evidence type="ECO:0000313" key="7">
    <source>
        <dbReference type="EMBL" id="HIU44407.1"/>
    </source>
</evidence>
<dbReference type="Proteomes" id="UP000824073">
    <property type="component" value="Unassembled WGS sequence"/>
</dbReference>
<protein>
    <recommendedName>
        <fullName evidence="5">Large ribosomal subunit protein uL30</fullName>
    </recommendedName>
</protein>
<keyword evidence="4 5" id="KW-0687">Ribonucleoprotein</keyword>
<sequence>MNSLKITLVKSLNGRLDKHIATAQSLGLHKIGNVTVQPNNPQTQGKIALIGYLLKVEECN</sequence>
<comment type="similarity">
    <text evidence="1 5">Belongs to the universal ribosomal protein uL30 family.</text>
</comment>
<reference evidence="7" key="2">
    <citation type="journal article" date="2021" name="PeerJ">
        <title>Extensive microbial diversity within the chicken gut microbiome revealed by metagenomics and culture.</title>
        <authorList>
            <person name="Gilroy R."/>
            <person name="Ravi A."/>
            <person name="Getino M."/>
            <person name="Pursley I."/>
            <person name="Horton D.L."/>
            <person name="Alikhan N.F."/>
            <person name="Baker D."/>
            <person name="Gharbi K."/>
            <person name="Hall N."/>
            <person name="Watson M."/>
            <person name="Adriaenssens E.M."/>
            <person name="Foster-Nyarko E."/>
            <person name="Jarju S."/>
            <person name="Secka A."/>
            <person name="Antonio M."/>
            <person name="Oren A."/>
            <person name="Chaudhuri R.R."/>
            <person name="La Ragione R."/>
            <person name="Hildebrand F."/>
            <person name="Pallen M.J."/>
        </authorList>
    </citation>
    <scope>NUCLEOTIDE SEQUENCE</scope>
    <source>
        <strain evidence="7">CHK191-8634</strain>
    </source>
</reference>
<comment type="caution">
    <text evidence="7">The sequence shown here is derived from an EMBL/GenBank/DDBJ whole genome shotgun (WGS) entry which is preliminary data.</text>
</comment>
<evidence type="ECO:0000256" key="3">
    <source>
        <dbReference type="ARBA" id="ARBA00022980"/>
    </source>
</evidence>
<dbReference type="Pfam" id="PF00327">
    <property type="entry name" value="Ribosomal_L30"/>
    <property type="match status" value="1"/>
</dbReference>
<dbReference type="InterPro" id="IPR036919">
    <property type="entry name" value="Ribo_uL30_ferredoxin-like_sf"/>
</dbReference>
<name>A0A9D1S265_9CLOT</name>
<dbReference type="NCBIfam" id="TIGR01308">
    <property type="entry name" value="rpmD_bact"/>
    <property type="match status" value="1"/>
</dbReference>
<dbReference type="AlphaFoldDB" id="A0A9D1S265"/>
<dbReference type="SUPFAM" id="SSF55129">
    <property type="entry name" value="Ribosomal protein L30p/L7e"/>
    <property type="match status" value="1"/>
</dbReference>
<gene>
    <name evidence="5 7" type="primary">rpmD</name>
    <name evidence="7" type="ORF">IAB67_08945</name>
</gene>
<evidence type="ECO:0000313" key="8">
    <source>
        <dbReference type="Proteomes" id="UP000824073"/>
    </source>
</evidence>
<evidence type="ECO:0000259" key="6">
    <source>
        <dbReference type="Pfam" id="PF00327"/>
    </source>
</evidence>
<dbReference type="InterPro" id="IPR016082">
    <property type="entry name" value="Ribosomal_uL30_ferredoxin-like"/>
</dbReference>
<feature type="domain" description="Large ribosomal subunit protein uL30-like ferredoxin-like fold" evidence="6">
    <location>
        <begin position="4"/>
        <end position="53"/>
    </location>
</feature>
<dbReference type="EMBL" id="DVMR01000065">
    <property type="protein sequence ID" value="HIU44407.1"/>
    <property type="molecule type" value="Genomic_DNA"/>
</dbReference>
<proteinExistence type="inferred from homology"/>
<keyword evidence="3 5" id="KW-0689">Ribosomal protein</keyword>
<dbReference type="GO" id="GO:0006412">
    <property type="term" value="P:translation"/>
    <property type="evidence" value="ECO:0007669"/>
    <property type="project" value="UniProtKB-UniRule"/>
</dbReference>
<dbReference type="InterPro" id="IPR005996">
    <property type="entry name" value="Ribosomal_uL30_bac-type"/>
</dbReference>
<comment type="subunit">
    <text evidence="2 5">Part of the 50S ribosomal subunit.</text>
</comment>
<dbReference type="GO" id="GO:0015934">
    <property type="term" value="C:large ribosomal subunit"/>
    <property type="evidence" value="ECO:0007669"/>
    <property type="project" value="InterPro"/>
</dbReference>
<accession>A0A9D1S265</accession>
<dbReference type="HAMAP" id="MF_01371_B">
    <property type="entry name" value="Ribosomal_uL30_B"/>
    <property type="match status" value="1"/>
</dbReference>